<dbReference type="Gene3D" id="1.10.10.10">
    <property type="entry name" value="Winged helix-like DNA-binding domain superfamily/Winged helix DNA-binding domain"/>
    <property type="match status" value="1"/>
</dbReference>
<dbReference type="RefSeq" id="WP_274191328.1">
    <property type="nucleotide sequence ID" value="NZ_BAABHN010000041.1"/>
</dbReference>
<dbReference type="PRINTS" id="PR00598">
    <property type="entry name" value="HTHMARR"/>
</dbReference>
<dbReference type="InterPro" id="IPR036390">
    <property type="entry name" value="WH_DNA-bd_sf"/>
</dbReference>
<dbReference type="PANTHER" id="PTHR33164">
    <property type="entry name" value="TRANSCRIPTIONAL REGULATOR, MARR FAMILY"/>
    <property type="match status" value="1"/>
</dbReference>
<dbReference type="InterPro" id="IPR023187">
    <property type="entry name" value="Tscrpt_reg_MarR-type_CS"/>
</dbReference>
<comment type="caution">
    <text evidence="5">The sequence shown here is derived from an EMBL/GenBank/DDBJ whole genome shotgun (WGS) entry which is preliminary data.</text>
</comment>
<dbReference type="InterPro" id="IPR039422">
    <property type="entry name" value="MarR/SlyA-like"/>
</dbReference>
<evidence type="ECO:0000259" key="4">
    <source>
        <dbReference type="PROSITE" id="PS50995"/>
    </source>
</evidence>
<gene>
    <name evidence="5" type="ORF">ACFPEL_19715</name>
</gene>
<reference evidence="6" key="1">
    <citation type="journal article" date="2019" name="Int. J. Syst. Evol. Microbiol.">
        <title>The Global Catalogue of Microorganisms (GCM) 10K type strain sequencing project: providing services to taxonomists for standard genome sequencing and annotation.</title>
        <authorList>
            <consortium name="The Broad Institute Genomics Platform"/>
            <consortium name="The Broad Institute Genome Sequencing Center for Infectious Disease"/>
            <person name="Wu L."/>
            <person name="Ma J."/>
        </authorList>
    </citation>
    <scope>NUCLEOTIDE SEQUENCE [LARGE SCALE GENOMIC DNA]</scope>
    <source>
        <strain evidence="6">CCUG 50347</strain>
    </source>
</reference>
<dbReference type="EMBL" id="JBHSIM010000041">
    <property type="protein sequence ID" value="MFC4834650.1"/>
    <property type="molecule type" value="Genomic_DNA"/>
</dbReference>
<accession>A0ABV9RQG1</accession>
<dbReference type="PANTHER" id="PTHR33164:SF103">
    <property type="entry name" value="REGULATORY PROTEIN MARR"/>
    <property type="match status" value="1"/>
</dbReference>
<dbReference type="InterPro" id="IPR036388">
    <property type="entry name" value="WH-like_DNA-bd_sf"/>
</dbReference>
<dbReference type="PROSITE" id="PS01117">
    <property type="entry name" value="HTH_MARR_1"/>
    <property type="match status" value="1"/>
</dbReference>
<evidence type="ECO:0000313" key="6">
    <source>
        <dbReference type="Proteomes" id="UP001595909"/>
    </source>
</evidence>
<evidence type="ECO:0000256" key="2">
    <source>
        <dbReference type="ARBA" id="ARBA00023125"/>
    </source>
</evidence>
<dbReference type="InterPro" id="IPR000835">
    <property type="entry name" value="HTH_MarR-typ"/>
</dbReference>
<dbReference type="Pfam" id="PF12802">
    <property type="entry name" value="MarR_2"/>
    <property type="match status" value="1"/>
</dbReference>
<evidence type="ECO:0000313" key="5">
    <source>
        <dbReference type="EMBL" id="MFC4834650.1"/>
    </source>
</evidence>
<protein>
    <submittedName>
        <fullName evidence="5">MarR family winged helix-turn-helix transcriptional regulator</fullName>
    </submittedName>
</protein>
<keyword evidence="2" id="KW-0238">DNA-binding</keyword>
<feature type="domain" description="HTH marR-type" evidence="4">
    <location>
        <begin position="11"/>
        <end position="143"/>
    </location>
</feature>
<evidence type="ECO:0000256" key="1">
    <source>
        <dbReference type="ARBA" id="ARBA00023015"/>
    </source>
</evidence>
<dbReference type="Proteomes" id="UP001595909">
    <property type="component" value="Unassembled WGS sequence"/>
</dbReference>
<keyword evidence="6" id="KW-1185">Reference proteome</keyword>
<name>A0ABV9RQG1_9PSEU</name>
<evidence type="ECO:0000256" key="3">
    <source>
        <dbReference type="ARBA" id="ARBA00023163"/>
    </source>
</evidence>
<organism evidence="5 6">
    <name type="scientific">Actinomycetospora chibensis</name>
    <dbReference type="NCBI Taxonomy" id="663606"/>
    <lineage>
        <taxon>Bacteria</taxon>
        <taxon>Bacillati</taxon>
        <taxon>Actinomycetota</taxon>
        <taxon>Actinomycetes</taxon>
        <taxon>Pseudonocardiales</taxon>
        <taxon>Pseudonocardiaceae</taxon>
        <taxon>Actinomycetospora</taxon>
    </lineage>
</organism>
<proteinExistence type="predicted"/>
<keyword evidence="3" id="KW-0804">Transcription</keyword>
<dbReference type="SMART" id="SM00347">
    <property type="entry name" value="HTH_MARR"/>
    <property type="match status" value="1"/>
</dbReference>
<sequence length="143" mass="15691">MDDERSDGPEQGSLAEAFWQVARRLRHQSREALAPWGVSPSQLRALGVLLRHGAVRSGELADHLRIAPRSATEVVDALAERGLVERRPDPEDRRATQVVATEAGAELGRAVQAARAVEADRVFASLDEDDRAELARLLRLLAQ</sequence>
<dbReference type="PROSITE" id="PS50995">
    <property type="entry name" value="HTH_MARR_2"/>
    <property type="match status" value="1"/>
</dbReference>
<dbReference type="SUPFAM" id="SSF46785">
    <property type="entry name" value="Winged helix' DNA-binding domain"/>
    <property type="match status" value="1"/>
</dbReference>
<keyword evidence="1" id="KW-0805">Transcription regulation</keyword>